<dbReference type="InterPro" id="IPR052912">
    <property type="entry name" value="UPF0111_domain"/>
</dbReference>
<dbReference type="Proteomes" id="UP000886689">
    <property type="component" value="Unassembled WGS sequence"/>
</dbReference>
<name>A0A9D7K3C3_9PROT</name>
<dbReference type="EMBL" id="JADJUC010000004">
    <property type="protein sequence ID" value="MBK8523656.1"/>
    <property type="molecule type" value="Genomic_DNA"/>
</dbReference>
<dbReference type="PANTHER" id="PTHR37298:SF1">
    <property type="entry name" value="UPF0111 PROTEIN YKAA"/>
    <property type="match status" value="1"/>
</dbReference>
<evidence type="ECO:0000313" key="2">
    <source>
        <dbReference type="EMBL" id="MBK8523656.1"/>
    </source>
</evidence>
<accession>A0A9D7K3C3</accession>
<evidence type="ECO:0000256" key="1">
    <source>
        <dbReference type="ARBA" id="ARBA00008591"/>
    </source>
</evidence>
<comment type="caution">
    <text evidence="2">The sequence shown here is derived from an EMBL/GenBank/DDBJ whole genome shotgun (WGS) entry which is preliminary data.</text>
</comment>
<dbReference type="InterPro" id="IPR038078">
    <property type="entry name" value="PhoU-like_sf"/>
</dbReference>
<protein>
    <submittedName>
        <fullName evidence="2">DUF47 domain-containing protein</fullName>
    </submittedName>
</protein>
<dbReference type="Gene3D" id="1.20.58.220">
    <property type="entry name" value="Phosphate transport system protein phou homolog 2, domain 2"/>
    <property type="match status" value="1"/>
</dbReference>
<dbReference type="SUPFAM" id="SSF109755">
    <property type="entry name" value="PhoU-like"/>
    <property type="match status" value="1"/>
</dbReference>
<sequence>MFGRFMPKEGKFFELFNAHAELIVEGGQQLVGMMSALATSTDGMGVFAAAIDKAETSADKITHETISQLHKTFITPLDRDEIHQLITRMDDILDLTQDVAQTVALYDIRRATPEAITLAQITLSCCERVKAAVNMLPSMDNAQSILATCREIDQFESDADRVMRGAMSKLFRDEPDVRELIKLKAIYELLETITDRCEDVANVIEGIVLENS</sequence>
<dbReference type="PANTHER" id="PTHR37298">
    <property type="entry name" value="UPF0111 PROTEIN YKAA"/>
    <property type="match status" value="1"/>
</dbReference>
<dbReference type="AlphaFoldDB" id="A0A9D7K3C3"/>
<dbReference type="InterPro" id="IPR018445">
    <property type="entry name" value="Put_Phosphate_transp_reg"/>
</dbReference>
<comment type="similarity">
    <text evidence="1">Belongs to the UPF0111 family.</text>
</comment>
<gene>
    <name evidence="2" type="ORF">IPL58_05765</name>
</gene>
<evidence type="ECO:0000313" key="3">
    <source>
        <dbReference type="Proteomes" id="UP000886689"/>
    </source>
</evidence>
<reference evidence="2" key="1">
    <citation type="submission" date="2020-10" db="EMBL/GenBank/DDBJ databases">
        <title>Connecting structure to function with the recovery of over 1000 high-quality activated sludge metagenome-assembled genomes encoding full-length rRNA genes using long-read sequencing.</title>
        <authorList>
            <person name="Singleton C.M."/>
            <person name="Petriglieri F."/>
            <person name="Kristensen J.M."/>
            <person name="Kirkegaard R.H."/>
            <person name="Michaelsen T.Y."/>
            <person name="Andersen M.H."/>
            <person name="Karst S.M."/>
            <person name="Dueholm M.S."/>
            <person name="Nielsen P.H."/>
            <person name="Albertsen M."/>
        </authorList>
    </citation>
    <scope>NUCLEOTIDE SEQUENCE</scope>
    <source>
        <strain evidence="2">Hirt_18-Q3-R61-65_BATAC.395</strain>
    </source>
</reference>
<organism evidence="2 3">
    <name type="scientific">Candidatus Proximibacter danicus</name>
    <dbReference type="NCBI Taxonomy" id="2954365"/>
    <lineage>
        <taxon>Bacteria</taxon>
        <taxon>Pseudomonadati</taxon>
        <taxon>Pseudomonadota</taxon>
        <taxon>Betaproteobacteria</taxon>
        <taxon>Candidatus Proximibacter</taxon>
    </lineage>
</organism>
<dbReference type="Pfam" id="PF01865">
    <property type="entry name" value="PhoU_div"/>
    <property type="match status" value="1"/>
</dbReference>
<proteinExistence type="inferred from homology"/>